<accession>A0A6G7J0M2</accession>
<organism evidence="3 4">
    <name type="scientific">Flagellimonas oceani</name>
    <dbReference type="NCBI Taxonomy" id="2698672"/>
    <lineage>
        <taxon>Bacteria</taxon>
        <taxon>Pseudomonadati</taxon>
        <taxon>Bacteroidota</taxon>
        <taxon>Flavobacteriia</taxon>
        <taxon>Flavobacteriales</taxon>
        <taxon>Flavobacteriaceae</taxon>
        <taxon>Flagellimonas</taxon>
    </lineage>
</organism>
<evidence type="ECO:0008006" key="5">
    <source>
        <dbReference type="Google" id="ProtNLM"/>
    </source>
</evidence>
<protein>
    <recommendedName>
        <fullName evidence="5">Pectate lyase</fullName>
    </recommendedName>
</protein>
<reference evidence="3 4" key="1">
    <citation type="submission" date="2020-02" db="EMBL/GenBank/DDBJ databases">
        <title>Complete genome of Muricauda sp. 501str8.</title>
        <authorList>
            <person name="Dong B."/>
            <person name="Zhu S."/>
            <person name="Yang J."/>
            <person name="Chen J."/>
        </authorList>
    </citation>
    <scope>NUCLEOTIDE SEQUENCE [LARGE SCALE GENOMIC DNA]</scope>
    <source>
        <strain evidence="3 4">501str8</strain>
    </source>
</reference>
<evidence type="ECO:0000313" key="4">
    <source>
        <dbReference type="Proteomes" id="UP000502928"/>
    </source>
</evidence>
<sequence>MLLFFLFLSLACSKDNDLFTEVIEEDINNSEKDKDGEIGEGSAIFQLANDEYTINAVNSVHLFNVLHNDTIPENTQVSIIKTSVAQEGDLSINEENLLAYTPTIYSDKGSGDVVTDEFSYTVSITFDGKTQEKEAFVTVKTQYVNDPGKEMGTLKAFPSAYGPGSMATGGRGKVLAIVNTLDPYAPLSYHSNGSGGNDEYYTGGLFSALQEEKIGYIVFDVSGDIRMGKGKGWYDGFSGVNNKTVFGQSAPEGGITLTERSVRFDGSDGDNKNLIFRYLRSRPIYDRNGVATTEDDAFTWGLLFYGGEDIIVDHCSLSFAQDKAIGAYIDQSHASKGTGLRNLTFQHNFIQDSNTGGYVEINPNRDGDPEELVDAISWHNNIFSGVNRTPNLAFSGRAEKINNVIHNTPSKNTSVYHSLRLNSEGNYYQRQSTTPDKVRIDVNDRTSGNPSIYASSNVFDGKVGQISITLLGNLIEDNSKMWSTLDANILAPSSYFTKNKHNHGFPNPVPVVSAKEAFEILAKKGDVGAYKYIDNNGYVKTYRDSFDSDQLSIVTNNLDYQPKNISNWVLPNIPHKTRPDFYDTDKDGMADAWEIRTFGNLQQSYRGDYDGDGYTNIEEFMAQVDF</sequence>
<keyword evidence="1" id="KW-0479">Metal-binding</keyword>
<dbReference type="PANTHER" id="PTHR42970:SF1">
    <property type="entry name" value="PECTATE LYASE C-RELATED"/>
    <property type="match status" value="1"/>
</dbReference>
<name>A0A6G7J0M2_9FLAO</name>
<proteinExistence type="predicted"/>
<dbReference type="GO" id="GO:0046872">
    <property type="term" value="F:metal ion binding"/>
    <property type="evidence" value="ECO:0007669"/>
    <property type="project" value="UniProtKB-KW"/>
</dbReference>
<keyword evidence="4" id="KW-1185">Reference proteome</keyword>
<dbReference type="EMBL" id="CP049616">
    <property type="protein sequence ID" value="QII44200.1"/>
    <property type="molecule type" value="Genomic_DNA"/>
</dbReference>
<dbReference type="AlphaFoldDB" id="A0A6G7J0M2"/>
<gene>
    <name evidence="3" type="ORF">GVT53_05770</name>
</gene>
<dbReference type="Proteomes" id="UP000502928">
    <property type="component" value="Chromosome"/>
</dbReference>
<dbReference type="KEGG" id="mut:GVT53_05770"/>
<dbReference type="SUPFAM" id="SSF51126">
    <property type="entry name" value="Pectin lyase-like"/>
    <property type="match status" value="1"/>
</dbReference>
<dbReference type="InterPro" id="IPR011050">
    <property type="entry name" value="Pectin_lyase_fold/virulence"/>
</dbReference>
<dbReference type="InterPro" id="IPR052063">
    <property type="entry name" value="Polysaccharide_Lyase_1"/>
</dbReference>
<evidence type="ECO:0000256" key="2">
    <source>
        <dbReference type="ARBA" id="ARBA00023180"/>
    </source>
</evidence>
<keyword evidence="2" id="KW-0325">Glycoprotein</keyword>
<dbReference type="Gene3D" id="2.160.20.10">
    <property type="entry name" value="Single-stranded right-handed beta-helix, Pectin lyase-like"/>
    <property type="match status" value="1"/>
</dbReference>
<dbReference type="InterPro" id="IPR012334">
    <property type="entry name" value="Pectin_lyas_fold"/>
</dbReference>
<evidence type="ECO:0000313" key="3">
    <source>
        <dbReference type="EMBL" id="QII44200.1"/>
    </source>
</evidence>
<dbReference type="Pfam" id="PF17963">
    <property type="entry name" value="Big_9"/>
    <property type="match status" value="1"/>
</dbReference>
<dbReference type="PANTHER" id="PTHR42970">
    <property type="entry name" value="PECTATE LYASE C-RELATED"/>
    <property type="match status" value="1"/>
</dbReference>
<dbReference type="RefSeq" id="WP_166247861.1">
    <property type="nucleotide sequence ID" value="NZ_CP049616.1"/>
</dbReference>
<evidence type="ECO:0000256" key="1">
    <source>
        <dbReference type="ARBA" id="ARBA00022723"/>
    </source>
</evidence>